<gene>
    <name evidence="2" type="ORF">SDC9_86835</name>
</gene>
<keyword evidence="1" id="KW-1133">Transmembrane helix</keyword>
<feature type="transmembrane region" description="Helical" evidence="1">
    <location>
        <begin position="36"/>
        <end position="58"/>
    </location>
</feature>
<dbReference type="PROSITE" id="PS00018">
    <property type="entry name" value="EF_HAND_1"/>
    <property type="match status" value="1"/>
</dbReference>
<sequence length="762" mass="82846">MLTCSIDRRSIAACPLAFGEVGVKQRIKNILSYKKPAFWIIIAALVSCIVVAVCFLTNPKTDEDPAKVVGEYDASSLGGAFVTSGDPAYKIGMNVYGMPVFIDSDAAFDAILEDCADGFAYLSNEFSLPAITKQNYEAYKTYGWQAGASNETVRKQCVEISQFFDIYENSFSTDRAVVTAPTAETSSADGNGVYTAGALLGQNGGLSYLPEDGSYYAQIMLSNYSLSVINDEGQTIFENGGSIVSQMTRTTLIDKLSEANIFGIDEADVPKYDSLHNMMVYSYYASDGDEKDIKYSIFWFNGVPQWFSEGEMLRIYVLEPTTPATAYISQSCLYMNPLSSTFSDGDSGCRYIIGEDSLTVMNKQTGEVIAVSSLVSLEWQEISAEEWDALFPIGIGAPDISSYKNPKVIEFSSRYYLFNMDGELWFGDCRGGKVGMWSVYSLVQESSAGVEWEYAPALSSRVPAFPFRFHLAYTRIEAECTGGHLIGFDDHNGTGYPQGKTLTVPAGSTLYWSPTPSDADSAIALTSQISFTVYNGDEAVHTGAVSISRTSGTGSATAIYNAVLSQGDDLMLIQAPDTDGALIQAAETYSTSSVGGIGWPQHLAVAQADLDGDGADESITVTKTADDLYVLSVLEANGSELWSEEMSTAHTGWDSLFLCTLDGKDYLLRYNPTMFQGECSYRYTLFTLENGRENAKRTGTVEFDVNGTNLLDTDEMNSFADEVNALLKKSILLLKTEGGMPLVGPSSAEDYLEDFSQAEPQT</sequence>
<accession>A0A644ZH27</accession>
<protein>
    <submittedName>
        <fullName evidence="2">Uncharacterized protein</fullName>
    </submittedName>
</protein>
<reference evidence="2" key="1">
    <citation type="submission" date="2019-08" db="EMBL/GenBank/DDBJ databases">
        <authorList>
            <person name="Kucharzyk K."/>
            <person name="Murdoch R.W."/>
            <person name="Higgins S."/>
            <person name="Loffler F."/>
        </authorList>
    </citation>
    <scope>NUCLEOTIDE SEQUENCE</scope>
</reference>
<comment type="caution">
    <text evidence="2">The sequence shown here is derived from an EMBL/GenBank/DDBJ whole genome shotgun (WGS) entry which is preliminary data.</text>
</comment>
<evidence type="ECO:0000313" key="2">
    <source>
        <dbReference type="EMBL" id="MPM40195.1"/>
    </source>
</evidence>
<organism evidence="2">
    <name type="scientific">bioreactor metagenome</name>
    <dbReference type="NCBI Taxonomy" id="1076179"/>
    <lineage>
        <taxon>unclassified sequences</taxon>
        <taxon>metagenomes</taxon>
        <taxon>ecological metagenomes</taxon>
    </lineage>
</organism>
<keyword evidence="1" id="KW-0812">Transmembrane</keyword>
<dbReference type="InterPro" id="IPR018247">
    <property type="entry name" value="EF_Hand_1_Ca_BS"/>
</dbReference>
<dbReference type="EMBL" id="VSSQ01008912">
    <property type="protein sequence ID" value="MPM40195.1"/>
    <property type="molecule type" value="Genomic_DNA"/>
</dbReference>
<proteinExistence type="predicted"/>
<evidence type="ECO:0000256" key="1">
    <source>
        <dbReference type="SAM" id="Phobius"/>
    </source>
</evidence>
<dbReference type="AlphaFoldDB" id="A0A644ZH27"/>
<keyword evidence="1" id="KW-0472">Membrane</keyword>
<name>A0A644ZH27_9ZZZZ</name>